<keyword evidence="3 5" id="KW-0808">Transferase</keyword>
<protein>
    <submittedName>
        <fullName evidence="5">TrmH family RNA methyltransferase</fullName>
    </submittedName>
</protein>
<evidence type="ECO:0000256" key="1">
    <source>
        <dbReference type="ARBA" id="ARBA00007228"/>
    </source>
</evidence>
<dbReference type="SUPFAM" id="SSF55315">
    <property type="entry name" value="L30e-like"/>
    <property type="match status" value="1"/>
</dbReference>
<dbReference type="Proteomes" id="UP000315711">
    <property type="component" value="Unassembled WGS sequence"/>
</dbReference>
<organism evidence="5 6">
    <name type="scientific">Halalkalibacter nanhaiisediminis</name>
    <dbReference type="NCBI Taxonomy" id="688079"/>
    <lineage>
        <taxon>Bacteria</taxon>
        <taxon>Bacillati</taxon>
        <taxon>Bacillota</taxon>
        <taxon>Bacilli</taxon>
        <taxon>Bacillales</taxon>
        <taxon>Bacillaceae</taxon>
        <taxon>Halalkalibacter</taxon>
    </lineage>
</organism>
<dbReference type="OrthoDB" id="9794400at2"/>
<dbReference type="SMART" id="SM00967">
    <property type="entry name" value="SpoU_sub_bind"/>
    <property type="match status" value="1"/>
</dbReference>
<dbReference type="AlphaFoldDB" id="A0A562QJR9"/>
<dbReference type="GO" id="GO:0005737">
    <property type="term" value="C:cytoplasm"/>
    <property type="evidence" value="ECO:0007669"/>
    <property type="project" value="UniProtKB-ARBA"/>
</dbReference>
<proteinExistence type="inferred from homology"/>
<dbReference type="InterPro" id="IPR013123">
    <property type="entry name" value="SpoU_subst-bd"/>
</dbReference>
<dbReference type="InterPro" id="IPR029026">
    <property type="entry name" value="tRNA_m1G_MTases_N"/>
</dbReference>
<dbReference type="GO" id="GO:0032259">
    <property type="term" value="P:methylation"/>
    <property type="evidence" value="ECO:0007669"/>
    <property type="project" value="UniProtKB-KW"/>
</dbReference>
<comment type="caution">
    <text evidence="5">The sequence shown here is derived from an EMBL/GenBank/DDBJ whole genome shotgun (WGS) entry which is preliminary data.</text>
</comment>
<dbReference type="SUPFAM" id="SSF75217">
    <property type="entry name" value="alpha/beta knot"/>
    <property type="match status" value="1"/>
</dbReference>
<evidence type="ECO:0000313" key="6">
    <source>
        <dbReference type="Proteomes" id="UP000315711"/>
    </source>
</evidence>
<evidence type="ECO:0000256" key="2">
    <source>
        <dbReference type="ARBA" id="ARBA00022603"/>
    </source>
</evidence>
<dbReference type="PANTHER" id="PTHR43191">
    <property type="entry name" value="RRNA METHYLTRANSFERASE 3"/>
    <property type="match status" value="1"/>
</dbReference>
<dbReference type="GO" id="GO:0008173">
    <property type="term" value="F:RNA methyltransferase activity"/>
    <property type="evidence" value="ECO:0007669"/>
    <property type="project" value="InterPro"/>
</dbReference>
<dbReference type="GO" id="GO:0003723">
    <property type="term" value="F:RNA binding"/>
    <property type="evidence" value="ECO:0007669"/>
    <property type="project" value="InterPro"/>
</dbReference>
<dbReference type="Gene3D" id="3.40.1280.10">
    <property type="match status" value="1"/>
</dbReference>
<accession>A0A562QJR9</accession>
<comment type="similarity">
    <text evidence="1">Belongs to the class IV-like SAM-binding methyltransferase superfamily. RNA methyltransferase TrmH family.</text>
</comment>
<evidence type="ECO:0000259" key="4">
    <source>
        <dbReference type="SMART" id="SM00967"/>
    </source>
</evidence>
<dbReference type="InterPro" id="IPR029064">
    <property type="entry name" value="Ribosomal_eL30-like_sf"/>
</dbReference>
<dbReference type="EMBL" id="VLKZ01000004">
    <property type="protein sequence ID" value="TWI57018.1"/>
    <property type="molecule type" value="Genomic_DNA"/>
</dbReference>
<feature type="domain" description="RNA 2-O ribose methyltransferase substrate binding" evidence="4">
    <location>
        <begin position="31"/>
        <end position="100"/>
    </location>
</feature>
<dbReference type="PANTHER" id="PTHR43191:SF2">
    <property type="entry name" value="RRNA METHYLTRANSFERASE 3, MITOCHONDRIAL"/>
    <property type="match status" value="1"/>
</dbReference>
<dbReference type="InterPro" id="IPR053888">
    <property type="entry name" value="MRM3-like_sub_bind"/>
</dbReference>
<dbReference type="RefSeq" id="WP_144450044.1">
    <property type="nucleotide sequence ID" value="NZ_VLKZ01000004.1"/>
</dbReference>
<keyword evidence="6" id="KW-1185">Reference proteome</keyword>
<dbReference type="Gene3D" id="3.30.1330.30">
    <property type="match status" value="1"/>
</dbReference>
<dbReference type="InterPro" id="IPR051259">
    <property type="entry name" value="rRNA_Methyltransferase"/>
</dbReference>
<evidence type="ECO:0000313" key="5">
    <source>
        <dbReference type="EMBL" id="TWI57018.1"/>
    </source>
</evidence>
<dbReference type="Pfam" id="PF00588">
    <property type="entry name" value="SpoU_methylase"/>
    <property type="match status" value="1"/>
</dbReference>
<keyword evidence="2 5" id="KW-0489">Methyltransferase</keyword>
<gene>
    <name evidence="5" type="ORF">IQ10_01716</name>
</gene>
<evidence type="ECO:0000256" key="3">
    <source>
        <dbReference type="ARBA" id="ARBA00022679"/>
    </source>
</evidence>
<sequence length="251" mass="27437">MKRIDSIKNEQVKTWKKLHTRKGREKAGKFLVEGFHLVEEALKAPIHVEAVIMTEETVLPSAWSLSDHEIILVSEQVMKDISETETPQGIAAVCDLPAPPIVDVLEGQYLLIDRVQDPGNVGTMIRTADSAGMTGVVMGEGCVDIFNSKVIRASQGSIFHLPVIKGNLLTWIERFKEESIPVFGTALEGASSYSAIEPQRKFALIMGNEGEGVSEDLLAVCDQNIYIPIFGQAESLNVAVAAGILLYYLRG</sequence>
<dbReference type="GO" id="GO:0006396">
    <property type="term" value="P:RNA processing"/>
    <property type="evidence" value="ECO:0007669"/>
    <property type="project" value="InterPro"/>
</dbReference>
<dbReference type="CDD" id="cd18095">
    <property type="entry name" value="SpoU-like_rRNA-MTase"/>
    <property type="match status" value="1"/>
</dbReference>
<dbReference type="Pfam" id="PF22435">
    <property type="entry name" value="MRM3-like_sub_bind"/>
    <property type="match status" value="1"/>
</dbReference>
<dbReference type="InterPro" id="IPR001537">
    <property type="entry name" value="SpoU_MeTrfase"/>
</dbReference>
<dbReference type="InterPro" id="IPR029028">
    <property type="entry name" value="Alpha/beta_knot_MTases"/>
</dbReference>
<name>A0A562QJR9_9BACI</name>
<reference evidence="5 6" key="1">
    <citation type="journal article" date="2015" name="Stand. Genomic Sci.">
        <title>Genomic Encyclopedia of Bacterial and Archaeal Type Strains, Phase III: the genomes of soil and plant-associated and newly described type strains.</title>
        <authorList>
            <person name="Whitman W.B."/>
            <person name="Woyke T."/>
            <person name="Klenk H.P."/>
            <person name="Zhou Y."/>
            <person name="Lilburn T.G."/>
            <person name="Beck B.J."/>
            <person name="De Vos P."/>
            <person name="Vandamme P."/>
            <person name="Eisen J.A."/>
            <person name="Garrity G."/>
            <person name="Hugenholtz P."/>
            <person name="Kyrpides N.C."/>
        </authorList>
    </citation>
    <scope>NUCLEOTIDE SEQUENCE [LARGE SCALE GENOMIC DNA]</scope>
    <source>
        <strain evidence="5 6">CGMCC 1.10116</strain>
    </source>
</reference>